<feature type="domain" description="TniQ" evidence="1">
    <location>
        <begin position="19"/>
        <end position="159"/>
    </location>
</feature>
<proteinExistence type="predicted"/>
<name>A0A0G3VXD9_ACINO</name>
<dbReference type="EMBL" id="KP888560">
    <property type="protein sequence ID" value="AKL90355.1"/>
    <property type="molecule type" value="Genomic_DNA"/>
</dbReference>
<accession>A0A0G3VXD9</accession>
<evidence type="ECO:0000313" key="2">
    <source>
        <dbReference type="EMBL" id="AKL90342.1"/>
    </source>
</evidence>
<sequence length="380" mass="44027">MRNHYREVEMSQPEQCWYIRTPIQQGEIFSSWLIRSALDVGCSPMVLIEALWGKWRALTIDLDKGVDAERFDALLSHSMESKQKIQQSMLSSVVSQIQPNYDSNQNIPWVLSLGTRNRSNTSGRQVCVECLKSHENPPYLRLMWRIGWHCSCVEHQLSLIDHCPECGVTIQPFKADMEHGCLAICTTCGFDLRRCEESKNINLNALNFQNKAEQVLKQKIGFYNQSPVTTQVWFEIARSWLSEIRFLVNTPNKNVIQLFESFDVNLHLSHPVTPLAFEYLSTQERIVLLSMLDQIMDIPCDLLVQRSKEYGVSRANFWDKRKKLPVQLQQMKDLMIKPTRRYPVSRAAITVTKPKSKATVQRQWLNLLRRSNNSGAMHID</sequence>
<reference evidence="2" key="1">
    <citation type="journal article" date="2015" name="Antimicrob. Agents Chemother.">
        <title>AbaR-type genomic islands in non-baumannii Acinetobacter species isolates from South Korea.</title>
        <authorList>
            <person name="Kim D.H."/>
            <person name="Ko K.S."/>
        </authorList>
    </citation>
    <scope>NUCLEOTIDE SEQUENCE</scope>
    <source>
        <strain evidence="2">E09-34</strain>
        <strain evidence="3">H09-1045</strain>
    </source>
</reference>
<dbReference type="InterPro" id="IPR009492">
    <property type="entry name" value="TniQ"/>
</dbReference>
<evidence type="ECO:0000313" key="3">
    <source>
        <dbReference type="EMBL" id="AKL90355.1"/>
    </source>
</evidence>
<dbReference type="EMBL" id="KP888559">
    <property type="protein sequence ID" value="AKL90342.1"/>
    <property type="molecule type" value="Genomic_DNA"/>
</dbReference>
<dbReference type="Pfam" id="PF06527">
    <property type="entry name" value="TniQ"/>
    <property type="match status" value="1"/>
</dbReference>
<dbReference type="AlphaFoldDB" id="A0A0G3VXD9"/>
<organism evidence="2">
    <name type="scientific">Acinetobacter nosocomialis</name>
    <dbReference type="NCBI Taxonomy" id="106654"/>
    <lineage>
        <taxon>Bacteria</taxon>
        <taxon>Pseudomonadati</taxon>
        <taxon>Pseudomonadota</taxon>
        <taxon>Gammaproteobacteria</taxon>
        <taxon>Moraxellales</taxon>
        <taxon>Moraxellaceae</taxon>
        <taxon>Acinetobacter</taxon>
        <taxon>Acinetobacter calcoaceticus/baumannii complex</taxon>
    </lineage>
</organism>
<evidence type="ECO:0000259" key="1">
    <source>
        <dbReference type="Pfam" id="PF06527"/>
    </source>
</evidence>
<protein>
    <submittedName>
        <fullName evidence="2">TniD</fullName>
    </submittedName>
</protein>
<gene>
    <name evidence="2" type="primary">tniD</name>
</gene>